<proteinExistence type="predicted"/>
<dbReference type="GO" id="GO:0005524">
    <property type="term" value="F:ATP binding"/>
    <property type="evidence" value="ECO:0007669"/>
    <property type="project" value="UniProtKB-KW"/>
</dbReference>
<evidence type="ECO:0000256" key="1">
    <source>
        <dbReference type="ARBA" id="ARBA00004651"/>
    </source>
</evidence>
<dbReference type="InterPro" id="IPR027417">
    <property type="entry name" value="P-loop_NTPase"/>
</dbReference>
<organism evidence="10 11">
    <name type="scientific">Tropicibacter naphthalenivorans</name>
    <dbReference type="NCBI Taxonomy" id="441103"/>
    <lineage>
        <taxon>Bacteria</taxon>
        <taxon>Pseudomonadati</taxon>
        <taxon>Pseudomonadota</taxon>
        <taxon>Alphaproteobacteria</taxon>
        <taxon>Rhodobacterales</taxon>
        <taxon>Roseobacteraceae</taxon>
        <taxon>Tropicibacter</taxon>
    </lineage>
</organism>
<dbReference type="GO" id="GO:0030256">
    <property type="term" value="C:type I protein secretion system complex"/>
    <property type="evidence" value="ECO:0007669"/>
    <property type="project" value="InterPro"/>
</dbReference>
<dbReference type="InterPro" id="IPR036640">
    <property type="entry name" value="ABC1_TM_sf"/>
</dbReference>
<dbReference type="SMART" id="SM00382">
    <property type="entry name" value="AAA"/>
    <property type="match status" value="1"/>
</dbReference>
<dbReference type="Proteomes" id="UP000054935">
    <property type="component" value="Unassembled WGS sequence"/>
</dbReference>
<dbReference type="GO" id="GO:0005886">
    <property type="term" value="C:plasma membrane"/>
    <property type="evidence" value="ECO:0007669"/>
    <property type="project" value="UniProtKB-SubCell"/>
</dbReference>
<evidence type="ECO:0000256" key="6">
    <source>
        <dbReference type="ARBA" id="ARBA00023136"/>
    </source>
</evidence>
<dbReference type="EMBL" id="CYSE01000003">
    <property type="protein sequence ID" value="CUH78415.1"/>
    <property type="molecule type" value="Genomic_DNA"/>
</dbReference>
<evidence type="ECO:0000313" key="10">
    <source>
        <dbReference type="EMBL" id="CUH78415.1"/>
    </source>
</evidence>
<dbReference type="InterPro" id="IPR011527">
    <property type="entry name" value="ABC1_TM_dom"/>
</dbReference>
<protein>
    <submittedName>
        <fullName evidence="10">Type I secretion system ATP-binding protein PrsD</fullName>
    </submittedName>
</protein>
<accession>A0A0P1GAJ9</accession>
<comment type="subcellular location">
    <subcellularLocation>
        <location evidence="1">Cell membrane</location>
        <topology evidence="1">Multi-pass membrane protein</topology>
    </subcellularLocation>
</comment>
<dbReference type="PROSITE" id="PS00211">
    <property type="entry name" value="ABC_TRANSPORTER_1"/>
    <property type="match status" value="1"/>
</dbReference>
<name>A0A0P1GAJ9_9RHOB</name>
<dbReference type="OrthoDB" id="9808328at2"/>
<dbReference type="NCBIfam" id="TIGR01842">
    <property type="entry name" value="type_I_sec_PrtD"/>
    <property type="match status" value="1"/>
</dbReference>
<evidence type="ECO:0000256" key="7">
    <source>
        <dbReference type="SAM" id="Phobius"/>
    </source>
</evidence>
<dbReference type="InterPro" id="IPR010128">
    <property type="entry name" value="ATPase_T1SS_PrtD-like"/>
</dbReference>
<feature type="transmembrane region" description="Helical" evidence="7">
    <location>
        <begin position="158"/>
        <end position="177"/>
    </location>
</feature>
<dbReference type="CDD" id="cd03246">
    <property type="entry name" value="ABCC_Protease_Secretion"/>
    <property type="match status" value="1"/>
</dbReference>
<feature type="transmembrane region" description="Helical" evidence="7">
    <location>
        <begin position="23"/>
        <end position="45"/>
    </location>
</feature>
<keyword evidence="11" id="KW-1185">Reference proteome</keyword>
<dbReference type="Gene3D" id="1.20.1560.10">
    <property type="entry name" value="ABC transporter type 1, transmembrane domain"/>
    <property type="match status" value="1"/>
</dbReference>
<keyword evidence="5 7" id="KW-1133">Transmembrane helix</keyword>
<keyword evidence="4 10" id="KW-0067">ATP-binding</keyword>
<feature type="transmembrane region" description="Helical" evidence="7">
    <location>
        <begin position="130"/>
        <end position="152"/>
    </location>
</feature>
<evidence type="ECO:0000256" key="5">
    <source>
        <dbReference type="ARBA" id="ARBA00022989"/>
    </source>
</evidence>
<dbReference type="AlphaFoldDB" id="A0A0P1GAJ9"/>
<evidence type="ECO:0000259" key="9">
    <source>
        <dbReference type="PROSITE" id="PS50929"/>
    </source>
</evidence>
<dbReference type="InterPro" id="IPR003593">
    <property type="entry name" value="AAA+_ATPase"/>
</dbReference>
<evidence type="ECO:0000313" key="11">
    <source>
        <dbReference type="Proteomes" id="UP000054935"/>
    </source>
</evidence>
<dbReference type="RefSeq" id="WP_058247472.1">
    <property type="nucleotide sequence ID" value="NZ_CYSE01000003.1"/>
</dbReference>
<keyword evidence="6 7" id="KW-0472">Membrane</keyword>
<dbReference type="Pfam" id="PF00664">
    <property type="entry name" value="ABC_membrane"/>
    <property type="match status" value="1"/>
</dbReference>
<reference evidence="10 11" key="1">
    <citation type="submission" date="2015-09" db="EMBL/GenBank/DDBJ databases">
        <authorList>
            <consortium name="Swine Surveillance"/>
        </authorList>
    </citation>
    <scope>NUCLEOTIDE SEQUENCE [LARGE SCALE GENOMIC DNA]</scope>
    <source>
        <strain evidence="10 11">CECT 7648</strain>
    </source>
</reference>
<dbReference type="PANTHER" id="PTHR43394">
    <property type="entry name" value="ATP-DEPENDENT PERMEASE MDL1, MITOCHONDRIAL"/>
    <property type="match status" value="1"/>
</dbReference>
<feature type="domain" description="ABC transporter" evidence="8">
    <location>
        <begin position="333"/>
        <end position="569"/>
    </location>
</feature>
<evidence type="ECO:0000256" key="4">
    <source>
        <dbReference type="ARBA" id="ARBA00022840"/>
    </source>
</evidence>
<dbReference type="Gene3D" id="3.40.50.300">
    <property type="entry name" value="P-loop containing nucleotide triphosphate hydrolases"/>
    <property type="match status" value="1"/>
</dbReference>
<keyword evidence="2 7" id="KW-0812">Transmembrane</keyword>
<dbReference type="InterPro" id="IPR003439">
    <property type="entry name" value="ABC_transporter-like_ATP-bd"/>
</dbReference>
<dbReference type="GO" id="GO:0016887">
    <property type="term" value="F:ATP hydrolysis activity"/>
    <property type="evidence" value="ECO:0007669"/>
    <property type="project" value="InterPro"/>
</dbReference>
<dbReference type="STRING" id="441103.TRN7648_01965"/>
<dbReference type="InterPro" id="IPR039421">
    <property type="entry name" value="Type_1_exporter"/>
</dbReference>
<dbReference type="InterPro" id="IPR017871">
    <property type="entry name" value="ABC_transporter-like_CS"/>
</dbReference>
<feature type="transmembrane region" description="Helical" evidence="7">
    <location>
        <begin position="57"/>
        <end position="78"/>
    </location>
</feature>
<evidence type="ECO:0000259" key="8">
    <source>
        <dbReference type="PROSITE" id="PS50893"/>
    </source>
</evidence>
<dbReference type="PROSITE" id="PS50893">
    <property type="entry name" value="ABC_TRANSPORTER_2"/>
    <property type="match status" value="1"/>
</dbReference>
<gene>
    <name evidence="10" type="primary">prsD</name>
    <name evidence="10" type="ORF">TRN7648_01965</name>
</gene>
<dbReference type="PANTHER" id="PTHR43394:SF1">
    <property type="entry name" value="ATP-BINDING CASSETTE SUB-FAMILY B MEMBER 10, MITOCHONDRIAL"/>
    <property type="match status" value="1"/>
</dbReference>
<dbReference type="GO" id="GO:0015421">
    <property type="term" value="F:ABC-type oligopeptide transporter activity"/>
    <property type="evidence" value="ECO:0007669"/>
    <property type="project" value="TreeGrafter"/>
</dbReference>
<dbReference type="PROSITE" id="PS50929">
    <property type="entry name" value="ABC_TM1F"/>
    <property type="match status" value="1"/>
</dbReference>
<dbReference type="Pfam" id="PF00005">
    <property type="entry name" value="ABC_tran"/>
    <property type="match status" value="1"/>
</dbReference>
<sequence>MSTANKDTGRDELRAIRRKSRPYFWFVAVFSFFVNLLMLTGPLYMMQVYDRVLGSRSIATLVALSVLVAFLYGMMGILDYVRGRVMARVAARFQADLDLRVFDAVVRRSTVMPDELAQTGLRDLESVQRLLSSPVLMAMFDIPWSPLFILGIMIFHPWLGYLAIGGAVVLIGVTILNQKLSREPTLKSNMAVVRAERTAEQIRQEAEMVQALGMRGHAFTRWMHARSESLRGQISTADLTGTFTTMTKTFRMLLQSAMLGLGAYLVLQGEMTAGAMIAGSILMGRALAPVELAIGQWPMVERARKGWANLSQLLTEVPEDMERTQLPKPQAKLEVQQLTVVPPGEQQAALRLVSFNIAPGQACGVIGPSGSGKSTLARALTGIWRPAGGKIRLDGASIDQYGPDVLGQHIGYLPQRVTLFDGTIAENIARLSPQPDAEQVVAAAKKADAHEMILKLPNGYDTRVTAAGGRLSGGQMQRIGLARAMYGDPVILVLDEPNSNLDNEGSEAVNKAIRGFKEAGKAVLIMAHRPAAIKECDLLLMIENGQRAAFGPKEEVLRSMVKNHQQIQTSAGPGGVR</sequence>
<feature type="domain" description="ABC transmembrane type-1" evidence="9">
    <location>
        <begin position="25"/>
        <end position="302"/>
    </location>
</feature>
<keyword evidence="3" id="KW-0547">Nucleotide-binding</keyword>
<evidence type="ECO:0000256" key="3">
    <source>
        <dbReference type="ARBA" id="ARBA00022741"/>
    </source>
</evidence>
<feature type="transmembrane region" description="Helical" evidence="7">
    <location>
        <begin position="249"/>
        <end position="267"/>
    </location>
</feature>
<dbReference type="SUPFAM" id="SSF90123">
    <property type="entry name" value="ABC transporter transmembrane region"/>
    <property type="match status" value="1"/>
</dbReference>
<dbReference type="SUPFAM" id="SSF52540">
    <property type="entry name" value="P-loop containing nucleoside triphosphate hydrolases"/>
    <property type="match status" value="1"/>
</dbReference>
<dbReference type="GO" id="GO:0030253">
    <property type="term" value="P:protein secretion by the type I secretion system"/>
    <property type="evidence" value="ECO:0007669"/>
    <property type="project" value="InterPro"/>
</dbReference>
<evidence type="ECO:0000256" key="2">
    <source>
        <dbReference type="ARBA" id="ARBA00022692"/>
    </source>
</evidence>